<evidence type="ECO:0000256" key="1">
    <source>
        <dbReference type="SAM" id="MobiDB-lite"/>
    </source>
</evidence>
<organism evidence="3 4">
    <name type="scientific">Amycolatopsis saalfeldensis</name>
    <dbReference type="NCBI Taxonomy" id="394193"/>
    <lineage>
        <taxon>Bacteria</taxon>
        <taxon>Bacillati</taxon>
        <taxon>Actinomycetota</taxon>
        <taxon>Actinomycetes</taxon>
        <taxon>Pseudonocardiales</taxon>
        <taxon>Pseudonocardiaceae</taxon>
        <taxon>Amycolatopsis</taxon>
    </lineage>
</organism>
<keyword evidence="3" id="KW-0808">Transferase</keyword>
<sequence>MAGGLSFARFGFAFTAPPERVGTVPTAPPEQVDTVPTAPPEQVDTVPTAPPEQVDTHRANGAATTARVPLVTCRWGTGPAYRSSMEMPLATDRLVIRDWSAEDAEAAYEVYGTAQVTHWLTPAMDRVTDVAAMRSVLQAWLEAQPNMIPPRGRWAIERKSDGAVVGGLGIRLLPPFREDLELSWQLHPDAWGQGYATEASRALIDWAFTQDTDELFAVARPNNTRAVATAKRLGMEWVGETTKYYDLSLQVYRIRHSDIAEQR</sequence>
<dbReference type="Gene3D" id="3.40.630.30">
    <property type="match status" value="1"/>
</dbReference>
<dbReference type="Pfam" id="PF13302">
    <property type="entry name" value="Acetyltransf_3"/>
    <property type="match status" value="1"/>
</dbReference>
<dbReference type="PANTHER" id="PTHR43792:SF1">
    <property type="entry name" value="N-ACETYLTRANSFERASE DOMAIN-CONTAINING PROTEIN"/>
    <property type="match status" value="1"/>
</dbReference>
<dbReference type="GO" id="GO:0016747">
    <property type="term" value="F:acyltransferase activity, transferring groups other than amino-acyl groups"/>
    <property type="evidence" value="ECO:0007669"/>
    <property type="project" value="InterPro"/>
</dbReference>
<protein>
    <submittedName>
        <fullName evidence="3">Protein N-acetyltransferase, RimJ/RimL family</fullName>
    </submittedName>
</protein>
<dbReference type="AlphaFoldDB" id="A0A1H8Y5K9"/>
<accession>A0A1H8Y5K9</accession>
<dbReference type="STRING" id="394193.SAMN04489732_111111"/>
<gene>
    <name evidence="3" type="ORF">SAMN04489732_111111</name>
</gene>
<dbReference type="InterPro" id="IPR016181">
    <property type="entry name" value="Acyl_CoA_acyltransferase"/>
</dbReference>
<keyword evidence="4" id="KW-1185">Reference proteome</keyword>
<proteinExistence type="predicted"/>
<reference evidence="3 4" key="1">
    <citation type="submission" date="2016-10" db="EMBL/GenBank/DDBJ databases">
        <authorList>
            <person name="de Groot N.N."/>
        </authorList>
    </citation>
    <scope>NUCLEOTIDE SEQUENCE [LARGE SCALE GENOMIC DNA]</scope>
    <source>
        <strain evidence="3 4">DSM 44993</strain>
    </source>
</reference>
<feature type="region of interest" description="Disordered" evidence="1">
    <location>
        <begin position="18"/>
        <end position="61"/>
    </location>
</feature>
<dbReference type="Proteomes" id="UP000198582">
    <property type="component" value="Unassembled WGS sequence"/>
</dbReference>
<feature type="domain" description="N-acetyltransferase" evidence="2">
    <location>
        <begin position="94"/>
        <end position="254"/>
    </location>
</feature>
<dbReference type="CDD" id="cd04301">
    <property type="entry name" value="NAT_SF"/>
    <property type="match status" value="1"/>
</dbReference>
<dbReference type="PANTHER" id="PTHR43792">
    <property type="entry name" value="GNAT FAMILY, PUTATIVE (AFU_ORTHOLOGUE AFUA_3G00765)-RELATED-RELATED"/>
    <property type="match status" value="1"/>
</dbReference>
<dbReference type="InterPro" id="IPR000182">
    <property type="entry name" value="GNAT_dom"/>
</dbReference>
<dbReference type="EMBL" id="FOEF01000011">
    <property type="protein sequence ID" value="SEP47367.1"/>
    <property type="molecule type" value="Genomic_DNA"/>
</dbReference>
<dbReference type="PROSITE" id="PS51186">
    <property type="entry name" value="GNAT"/>
    <property type="match status" value="1"/>
</dbReference>
<evidence type="ECO:0000313" key="3">
    <source>
        <dbReference type="EMBL" id="SEP47367.1"/>
    </source>
</evidence>
<dbReference type="SUPFAM" id="SSF55729">
    <property type="entry name" value="Acyl-CoA N-acyltransferases (Nat)"/>
    <property type="match status" value="1"/>
</dbReference>
<name>A0A1H8Y5K9_9PSEU</name>
<evidence type="ECO:0000259" key="2">
    <source>
        <dbReference type="PROSITE" id="PS51186"/>
    </source>
</evidence>
<evidence type="ECO:0000313" key="4">
    <source>
        <dbReference type="Proteomes" id="UP000198582"/>
    </source>
</evidence>
<dbReference type="InterPro" id="IPR051531">
    <property type="entry name" value="N-acetyltransferase"/>
</dbReference>